<evidence type="ECO:0000256" key="1">
    <source>
        <dbReference type="ARBA" id="ARBA00022737"/>
    </source>
</evidence>
<feature type="repeat" description="ANK" evidence="3">
    <location>
        <begin position="874"/>
        <end position="907"/>
    </location>
</feature>
<dbReference type="Pfam" id="PF12796">
    <property type="entry name" value="Ank_2"/>
    <property type="match status" value="1"/>
</dbReference>
<reference evidence="5" key="1">
    <citation type="submission" date="2015-06" db="EMBL/GenBank/DDBJ databases">
        <authorList>
            <person name="Nguyen H."/>
        </authorList>
    </citation>
    <scope>NUCLEOTIDE SEQUENCE</scope>
    <source>
        <strain evidence="5">DAOM 180753</strain>
    </source>
</reference>
<gene>
    <name evidence="5" type="ORF">VN97_g5662</name>
</gene>
<keyword evidence="1" id="KW-0677">Repeat</keyword>
<feature type="transmembrane region" description="Helical" evidence="4">
    <location>
        <begin position="26"/>
        <end position="47"/>
    </location>
</feature>
<keyword evidence="4" id="KW-0812">Transmembrane</keyword>
<organism evidence="5 6">
    <name type="scientific">Penicillium thymicola</name>
    <dbReference type="NCBI Taxonomy" id="293382"/>
    <lineage>
        <taxon>Eukaryota</taxon>
        <taxon>Fungi</taxon>
        <taxon>Dikarya</taxon>
        <taxon>Ascomycota</taxon>
        <taxon>Pezizomycotina</taxon>
        <taxon>Eurotiomycetes</taxon>
        <taxon>Eurotiomycetidae</taxon>
        <taxon>Eurotiales</taxon>
        <taxon>Aspergillaceae</taxon>
        <taxon>Penicillium</taxon>
    </lineage>
</organism>
<comment type="caution">
    <text evidence="5">The sequence shown here is derived from an EMBL/GenBank/DDBJ whole genome shotgun (WGS) entry which is preliminary data.</text>
</comment>
<dbReference type="Proteomes" id="UP001227192">
    <property type="component" value="Unassembled WGS sequence"/>
</dbReference>
<keyword evidence="4" id="KW-0472">Membrane</keyword>
<feature type="transmembrane region" description="Helical" evidence="4">
    <location>
        <begin position="113"/>
        <end position="132"/>
    </location>
</feature>
<evidence type="ECO:0000313" key="6">
    <source>
        <dbReference type="Proteomes" id="UP001227192"/>
    </source>
</evidence>
<dbReference type="PROSITE" id="PS50297">
    <property type="entry name" value="ANK_REP_REGION"/>
    <property type="match status" value="2"/>
</dbReference>
<dbReference type="Gene3D" id="1.25.40.20">
    <property type="entry name" value="Ankyrin repeat-containing domain"/>
    <property type="match status" value="1"/>
</dbReference>
<protein>
    <submittedName>
        <fullName evidence="5">Uncharacterized protein</fullName>
    </submittedName>
</protein>
<dbReference type="InterPro" id="IPR002110">
    <property type="entry name" value="Ankyrin_rpt"/>
</dbReference>
<evidence type="ECO:0000256" key="4">
    <source>
        <dbReference type="SAM" id="Phobius"/>
    </source>
</evidence>
<dbReference type="InterPro" id="IPR036770">
    <property type="entry name" value="Ankyrin_rpt-contain_sf"/>
</dbReference>
<proteinExistence type="predicted"/>
<feature type="repeat" description="ANK" evidence="3">
    <location>
        <begin position="841"/>
        <end position="873"/>
    </location>
</feature>
<sequence>MYAVLTVFVYPQHFQKDDKAVASYAFPLYLIGSTLLFLGMFFCAFIMERSSKEFYLKAEKPSKIYWLQPGNQDVGDQVFNAFLAVNEGPNSSMTTELRYIKSIRDRTFDMKYLEIYSTLASTILGFIFQFIGLRGLHASVILAQLGSTFLMAIIRTCLRTERMTPDENKMKDDRDAMAHKQQELDCFAFYLEKVEYFNMVSLPDRPACIPSPRFMPHIEAPLARQLIQTRTQLANFTSTSDQSINAVWDEMPIRQMAHNLAKTIESTMDLISGWGVDLGKTFEFRLGFECRGSSPGSVTQSPGTYSIGLMRCGDALRWKMQANELEAILGLWTWSLYKSNENWRNSTLCRLIGLNEDEASREETFLYFHKWIFRQTEARLVPSAGYDNSSRLFSFEPKDISYDGKVLAVRTENELETMVAQDIYIQFLKEVFINLHDLGGNVDLIPGLQGSLLASSTRIDDLIRCFENSNLGSREDALLCIVPVLRHRNLLPDLAADSAKIRAGREQLIGQGDWKGAFTLVRWICQRSESSQFERSVYELGFLCRRALFSTHKHVRKEGLKQTCALLTSDIRDEFIKAHTHLPPLHRSLPRDRVEWWNSFSRQLGWIAWNISSNVPGMAFCQPTLRSLNVSEDLHGSHDQNQDPDAIQKGVGAVKDWLTLQKIDNIKREEYSEDEVLGFEWMIRNKFHALLYFLLLRWVEIGEELPALVRIGYSIAARTKSERALDILRRQGADIETIGPDNRSALNDQVCNQDLEGSRLLLKMGADPNGNVQQMKISSLAIAAHEGFDDIAALLLQFGANTEIPDHVGLRALHWATKNNHSDAVRLLLSHGAEIDPLGSDDLTPLHSAAMNNQIQMAEVLIKEGANVNAIGQNGQTAMMLSIHERNPIPMWQLLVDNGASLDLVDYSGSTVLDQARQFHYTEAILFLCQVLEDRGIKE</sequence>
<dbReference type="InterPro" id="IPR050745">
    <property type="entry name" value="Multifunctional_regulatory"/>
</dbReference>
<feature type="repeat" description="ANK" evidence="3">
    <location>
        <begin position="808"/>
        <end position="840"/>
    </location>
</feature>
<dbReference type="AlphaFoldDB" id="A0AAI9X8R7"/>
<dbReference type="EMBL" id="LACB01000150">
    <property type="protein sequence ID" value="KAJ9487649.1"/>
    <property type="molecule type" value="Genomic_DNA"/>
</dbReference>
<reference evidence="5" key="2">
    <citation type="journal article" date="2016" name="Fungal Biol.">
        <title>Ochratoxin A production by Penicillium thymicola.</title>
        <authorList>
            <person name="Nguyen H.D.T."/>
            <person name="McMullin D.R."/>
            <person name="Ponomareva E."/>
            <person name="Riley R."/>
            <person name="Pomraning K.R."/>
            <person name="Baker S.E."/>
            <person name="Seifert K.A."/>
        </authorList>
    </citation>
    <scope>NUCLEOTIDE SEQUENCE</scope>
    <source>
        <strain evidence="5">DAOM 180753</strain>
    </source>
</reference>
<keyword evidence="6" id="KW-1185">Reference proteome</keyword>
<dbReference type="SUPFAM" id="SSF48403">
    <property type="entry name" value="Ankyrin repeat"/>
    <property type="match status" value="1"/>
</dbReference>
<dbReference type="PROSITE" id="PS50088">
    <property type="entry name" value="ANK_REPEAT"/>
    <property type="match status" value="3"/>
</dbReference>
<evidence type="ECO:0000256" key="3">
    <source>
        <dbReference type="PROSITE-ProRule" id="PRU00023"/>
    </source>
</evidence>
<dbReference type="PANTHER" id="PTHR24189">
    <property type="entry name" value="MYOTROPHIN"/>
    <property type="match status" value="1"/>
</dbReference>
<evidence type="ECO:0000256" key="2">
    <source>
        <dbReference type="ARBA" id="ARBA00023043"/>
    </source>
</evidence>
<name>A0AAI9X8R7_PENTH</name>
<keyword evidence="4" id="KW-1133">Transmembrane helix</keyword>
<keyword evidence="2 3" id="KW-0040">ANK repeat</keyword>
<dbReference type="SMART" id="SM00248">
    <property type="entry name" value="ANK"/>
    <property type="match status" value="5"/>
</dbReference>
<dbReference type="PANTHER" id="PTHR24189:SF50">
    <property type="entry name" value="ANKYRIN REPEAT AND SOCS BOX PROTEIN 2"/>
    <property type="match status" value="1"/>
</dbReference>
<accession>A0AAI9X8R7</accession>
<evidence type="ECO:0000313" key="5">
    <source>
        <dbReference type="EMBL" id="KAJ9487649.1"/>
    </source>
</evidence>